<feature type="compositionally biased region" description="Basic and acidic residues" evidence="1">
    <location>
        <begin position="414"/>
        <end position="427"/>
    </location>
</feature>
<feature type="compositionally biased region" description="Acidic residues" evidence="1">
    <location>
        <begin position="402"/>
        <end position="413"/>
    </location>
</feature>
<proteinExistence type="predicted"/>
<dbReference type="WBParaSite" id="L893_g32959.t1">
    <property type="protein sequence ID" value="L893_g32959.t1"/>
    <property type="gene ID" value="L893_g32959"/>
</dbReference>
<feature type="region of interest" description="Disordered" evidence="1">
    <location>
        <begin position="377"/>
        <end position="487"/>
    </location>
</feature>
<sequence length="608" mass="68086">MGRIKSKSRLTSGKKTPSTSSEAEKPAQKKFPIAGTSGSKDVPMSKWKAPASRTPRKLRSAPGSEKQTPKLEAKETSKQRLSCSAHRMTTRKRGFEKCAKDSEKIEIKKVCMEMPEDVPDVQKAVLGERNDANVVKDRPSTLEVEEEAVEPMKVDKVHAPVLTENNNIELSMPPATPVNPGMACAQEERTPHSILKRREGPYLSPKTDNNRRVHFDWNTNDEDARRHPAGVHRPRARQSLFASPQTLNPRRGETMAEKKSSAGENNGDSDFRHIYPQLIKCTKPADAICKAIMDNSASYASRNFYRARRIKTIGDLARLSRSDLAKMPFVVPKVDTLRSKLDLVLKEETNPEEETPPSSQSLIFPEVVEKTETEVLERAEPVDAPESNHIKFDGEKNKEEEPTVEEGPLEEEPSDKKAAPEEEKMDQGMESSIAPQHPGGSPQAEAQLKKEETEPMQAETQSKYEEVESDHIEEQPKQDEEVEPAPEPSCYAGMQIAGTAWSRSFESIRERRRSGALMADGLSEFLAALRVEVPKLAEKSGALMADGLTEFLAALRVEVPRLAEKSFGQMSYEELEYTRRITRDAFSAAANLLDDEFQKHVRKFIQKD</sequence>
<dbReference type="Proteomes" id="UP000095287">
    <property type="component" value="Unplaced"/>
</dbReference>
<feature type="compositionally biased region" description="Basic and acidic residues" evidence="1">
    <location>
        <begin position="462"/>
        <end position="479"/>
    </location>
</feature>
<feature type="compositionally biased region" description="Basic and acidic residues" evidence="1">
    <location>
        <begin position="250"/>
        <end position="261"/>
    </location>
</feature>
<feature type="region of interest" description="Disordered" evidence="1">
    <location>
        <begin position="1"/>
        <end position="95"/>
    </location>
</feature>
<reference evidence="3" key="1">
    <citation type="submission" date="2016-11" db="UniProtKB">
        <authorList>
            <consortium name="WormBaseParasite"/>
        </authorList>
    </citation>
    <scope>IDENTIFICATION</scope>
</reference>
<feature type="compositionally biased region" description="Basic residues" evidence="1">
    <location>
        <begin position="227"/>
        <end position="236"/>
    </location>
</feature>
<evidence type="ECO:0000313" key="2">
    <source>
        <dbReference type="Proteomes" id="UP000095287"/>
    </source>
</evidence>
<name>A0A1I8A557_9BILA</name>
<feature type="compositionally biased region" description="Basic and acidic residues" evidence="1">
    <location>
        <begin position="67"/>
        <end position="78"/>
    </location>
</feature>
<feature type="compositionally biased region" description="Basic and acidic residues" evidence="1">
    <location>
        <begin position="377"/>
        <end position="401"/>
    </location>
</feature>
<accession>A0A1I8A557</accession>
<feature type="compositionally biased region" description="Polar residues" evidence="1">
    <location>
        <begin position="9"/>
        <end position="21"/>
    </location>
</feature>
<feature type="region of interest" description="Disordered" evidence="1">
    <location>
        <begin position="199"/>
        <end position="269"/>
    </location>
</feature>
<organism evidence="2 3">
    <name type="scientific">Steinernema glaseri</name>
    <dbReference type="NCBI Taxonomy" id="37863"/>
    <lineage>
        <taxon>Eukaryota</taxon>
        <taxon>Metazoa</taxon>
        <taxon>Ecdysozoa</taxon>
        <taxon>Nematoda</taxon>
        <taxon>Chromadorea</taxon>
        <taxon>Rhabditida</taxon>
        <taxon>Tylenchina</taxon>
        <taxon>Panagrolaimomorpha</taxon>
        <taxon>Strongyloidoidea</taxon>
        <taxon>Steinernematidae</taxon>
        <taxon>Steinernema</taxon>
    </lineage>
</organism>
<protein>
    <submittedName>
        <fullName evidence="3">CaM_binding domain-containing protein</fullName>
    </submittedName>
</protein>
<evidence type="ECO:0000256" key="1">
    <source>
        <dbReference type="SAM" id="MobiDB-lite"/>
    </source>
</evidence>
<keyword evidence="2" id="KW-1185">Reference proteome</keyword>
<dbReference type="AlphaFoldDB" id="A0A1I8A557"/>
<evidence type="ECO:0000313" key="3">
    <source>
        <dbReference type="WBParaSite" id="L893_g32959.t1"/>
    </source>
</evidence>